<gene>
    <name evidence="1" type="ORF">HXA33_18965</name>
</gene>
<comment type="caution">
    <text evidence="1">The sequence shown here is derived from an EMBL/GenBank/DDBJ whole genome shotgun (WGS) entry which is preliminary data.</text>
</comment>
<sequence length="145" mass="16309">MPSTGSTVLITIHTTVKDGKRKEVHKMEASGRLFQRGHILVLRFTEPREEGQERTTDQTIKLSDGQMLVQRKGAISMNQRFIPGTETEGTYHSLYGPLAMRTSTSEVTYDWDEIAGEGDIHLRYGLVMQGASTGSYHMHVEIKEV</sequence>
<dbReference type="AlphaFoldDB" id="A0A9Q4B5Z6"/>
<dbReference type="Gene3D" id="2.40.128.20">
    <property type="match status" value="1"/>
</dbReference>
<evidence type="ECO:0000313" key="2">
    <source>
        <dbReference type="Proteomes" id="UP001057753"/>
    </source>
</evidence>
<dbReference type="InterPro" id="IPR012674">
    <property type="entry name" value="Calycin"/>
</dbReference>
<proteinExistence type="predicted"/>
<keyword evidence="2" id="KW-1185">Reference proteome</keyword>
<dbReference type="SUPFAM" id="SSF50814">
    <property type="entry name" value="Lipocalins"/>
    <property type="match status" value="1"/>
</dbReference>
<organism evidence="1 2">
    <name type="scientific">Salipaludibacillus agaradhaerens</name>
    <name type="common">Bacillus agaradhaerens</name>
    <dbReference type="NCBI Taxonomy" id="76935"/>
    <lineage>
        <taxon>Bacteria</taxon>
        <taxon>Bacillati</taxon>
        <taxon>Bacillota</taxon>
        <taxon>Bacilli</taxon>
        <taxon>Bacillales</taxon>
        <taxon>Bacillaceae</taxon>
    </lineage>
</organism>
<dbReference type="EMBL" id="JABXYM010000002">
    <property type="protein sequence ID" value="MCR6098592.1"/>
    <property type="molecule type" value="Genomic_DNA"/>
</dbReference>
<evidence type="ECO:0000313" key="1">
    <source>
        <dbReference type="EMBL" id="MCR6098592.1"/>
    </source>
</evidence>
<accession>A0A9Q4B5Z6</accession>
<reference evidence="1" key="1">
    <citation type="submission" date="2020-06" db="EMBL/GenBank/DDBJ databases">
        <title>Insight into the genomes of haloalkaliphilic bacilli from Kenyan soda lakes.</title>
        <authorList>
            <person name="Mwirichia R."/>
            <person name="Villamizar G.C."/>
            <person name="Poehlein A."/>
            <person name="Mugweru J."/>
            <person name="Kipnyargis A."/>
            <person name="Kiplimo D."/>
            <person name="Orwa P."/>
            <person name="Daniel R."/>
        </authorList>
    </citation>
    <scope>NUCLEOTIDE SEQUENCE</scope>
    <source>
        <strain evidence="1">B1096_S55</strain>
    </source>
</reference>
<name>A0A9Q4B5Z6_SALAG</name>
<dbReference type="Pfam" id="PF09148">
    <property type="entry name" value="DUF1934"/>
    <property type="match status" value="1"/>
</dbReference>
<dbReference type="Proteomes" id="UP001057753">
    <property type="component" value="Unassembled WGS sequence"/>
</dbReference>
<dbReference type="InterPro" id="IPR015231">
    <property type="entry name" value="DUF1934"/>
</dbReference>
<protein>
    <submittedName>
        <fullName evidence="1">DUF1934 domain-containing protein</fullName>
    </submittedName>
</protein>
<dbReference type="RefSeq" id="WP_257822997.1">
    <property type="nucleotide sequence ID" value="NZ_JABXYM010000002.1"/>
</dbReference>